<feature type="compositionally biased region" description="Basic and acidic residues" evidence="2">
    <location>
        <begin position="288"/>
        <end position="320"/>
    </location>
</feature>
<evidence type="ECO:0000256" key="2">
    <source>
        <dbReference type="SAM" id="MobiDB-lite"/>
    </source>
</evidence>
<dbReference type="EMBL" id="JAPFFF010000011">
    <property type="protein sequence ID" value="KAK8878165.1"/>
    <property type="molecule type" value="Genomic_DNA"/>
</dbReference>
<feature type="region of interest" description="Disordered" evidence="2">
    <location>
        <begin position="1"/>
        <end position="44"/>
    </location>
</feature>
<evidence type="ECO:0000256" key="1">
    <source>
        <dbReference type="SAM" id="Coils"/>
    </source>
</evidence>
<comment type="caution">
    <text evidence="3">The sequence shown here is derived from an EMBL/GenBank/DDBJ whole genome shotgun (WGS) entry which is preliminary data.</text>
</comment>
<keyword evidence="4" id="KW-1185">Reference proteome</keyword>
<sequence>MSSRSSISTTTSNKMQNQVVSTPRTPRVYTQRKLSSARRVRDMRSLPEYDSRSLLADPLKAYSQPDALYEEKIKLTMDIDSLLAEIVPLREQAQLISEQFDEPDRDPLEEASEIEKRQKIESYQNEIESINRNLARFNEAFTVKNEEDLKGQIQVFRHEKSVLESEIDEMTKKLYDSSDKTEDMQNSPNVDIVQENNKKIAGLQKLLDELKKEEEDLLAQHEQLLNSQPTDISRSEQIGPYTRKLQQLQHIRIKRSVEFKKVQRNYEIQVKSMEALKAEKQKKNRERKSREAWNESFKSREAVNEENQRKIEENRKRESELSYYRNNGQYPSSRKGANNNNTISTNYDDDDEIQYETIKQIVIHRHKHKRYHHKKQNDEEEESIPPLENPLMFSTEVEKTESLHITQPQKKDQ</sequence>
<accession>A0ABR2JJW0</accession>
<proteinExistence type="predicted"/>
<feature type="region of interest" description="Disordered" evidence="2">
    <location>
        <begin position="365"/>
        <end position="413"/>
    </location>
</feature>
<feature type="compositionally biased region" description="Basic residues" evidence="2">
    <location>
        <begin position="365"/>
        <end position="375"/>
    </location>
</feature>
<gene>
    <name evidence="3" type="ORF">M9Y10_004930</name>
</gene>
<feature type="compositionally biased region" description="Low complexity" evidence="2">
    <location>
        <begin position="1"/>
        <end position="12"/>
    </location>
</feature>
<keyword evidence="1" id="KW-0175">Coiled coil</keyword>
<evidence type="ECO:0000313" key="3">
    <source>
        <dbReference type="EMBL" id="KAK8878165.1"/>
    </source>
</evidence>
<feature type="region of interest" description="Disordered" evidence="2">
    <location>
        <begin position="278"/>
        <end position="347"/>
    </location>
</feature>
<protein>
    <submittedName>
        <fullName evidence="3">Uncharacterized protein</fullName>
    </submittedName>
</protein>
<name>A0ABR2JJW0_9EUKA</name>
<feature type="compositionally biased region" description="Polar residues" evidence="2">
    <location>
        <begin position="13"/>
        <end position="24"/>
    </location>
</feature>
<dbReference type="Proteomes" id="UP001470230">
    <property type="component" value="Unassembled WGS sequence"/>
</dbReference>
<feature type="coiled-coil region" evidence="1">
    <location>
        <begin position="113"/>
        <end position="227"/>
    </location>
</feature>
<evidence type="ECO:0000313" key="4">
    <source>
        <dbReference type="Proteomes" id="UP001470230"/>
    </source>
</evidence>
<organism evidence="3 4">
    <name type="scientific">Tritrichomonas musculus</name>
    <dbReference type="NCBI Taxonomy" id="1915356"/>
    <lineage>
        <taxon>Eukaryota</taxon>
        <taxon>Metamonada</taxon>
        <taxon>Parabasalia</taxon>
        <taxon>Tritrichomonadida</taxon>
        <taxon>Tritrichomonadidae</taxon>
        <taxon>Tritrichomonas</taxon>
    </lineage>
</organism>
<feature type="compositionally biased region" description="Polar residues" evidence="2">
    <location>
        <begin position="403"/>
        <end position="413"/>
    </location>
</feature>
<feature type="compositionally biased region" description="Polar residues" evidence="2">
    <location>
        <begin position="324"/>
        <end position="346"/>
    </location>
</feature>
<reference evidence="3 4" key="1">
    <citation type="submission" date="2024-04" db="EMBL/GenBank/DDBJ databases">
        <title>Tritrichomonas musculus Genome.</title>
        <authorList>
            <person name="Alves-Ferreira E."/>
            <person name="Grigg M."/>
            <person name="Lorenzi H."/>
            <person name="Galac M."/>
        </authorList>
    </citation>
    <scope>NUCLEOTIDE SEQUENCE [LARGE SCALE GENOMIC DNA]</scope>
    <source>
        <strain evidence="3 4">EAF2021</strain>
    </source>
</reference>